<organism evidence="9 10">
    <name type="scientific">Australozyma saopauloensis</name>
    <dbReference type="NCBI Taxonomy" id="291208"/>
    <lineage>
        <taxon>Eukaryota</taxon>
        <taxon>Fungi</taxon>
        <taxon>Dikarya</taxon>
        <taxon>Ascomycota</taxon>
        <taxon>Saccharomycotina</taxon>
        <taxon>Pichiomycetes</taxon>
        <taxon>Metschnikowiaceae</taxon>
        <taxon>Australozyma</taxon>
    </lineage>
</organism>
<keyword evidence="10" id="KW-1185">Reference proteome</keyword>
<evidence type="ECO:0000256" key="8">
    <source>
        <dbReference type="SAM" id="Phobius"/>
    </source>
</evidence>
<protein>
    <recommendedName>
        <fullName evidence="11">Phosphatidylinositol N-acetylglucosaminyltransferase</fullName>
    </recommendedName>
</protein>
<dbReference type="RefSeq" id="XP_062876406.1">
    <property type="nucleotide sequence ID" value="XM_063020336.1"/>
</dbReference>
<evidence type="ECO:0000256" key="5">
    <source>
        <dbReference type="ARBA" id="ARBA00022692"/>
    </source>
</evidence>
<dbReference type="PANTHER" id="PTHR12982:SF0">
    <property type="entry name" value="PHOSPHATIDYLINOSITOL N-ACETYLGLUCOSAMINYLTRANSFERASE SUBUNIT C"/>
    <property type="match status" value="1"/>
</dbReference>
<evidence type="ECO:0000313" key="10">
    <source>
        <dbReference type="Proteomes" id="UP001338582"/>
    </source>
</evidence>
<dbReference type="AlphaFoldDB" id="A0AAX4H6E3"/>
<evidence type="ECO:0000256" key="2">
    <source>
        <dbReference type="ARBA" id="ARBA00004687"/>
    </source>
</evidence>
<feature type="transmembrane region" description="Helical" evidence="8">
    <location>
        <begin position="182"/>
        <end position="203"/>
    </location>
</feature>
<evidence type="ECO:0000256" key="6">
    <source>
        <dbReference type="ARBA" id="ARBA00022989"/>
    </source>
</evidence>
<evidence type="ECO:0000313" key="9">
    <source>
        <dbReference type="EMBL" id="WPK24022.1"/>
    </source>
</evidence>
<dbReference type="GeneID" id="88172342"/>
<evidence type="ECO:0008006" key="11">
    <source>
        <dbReference type="Google" id="ProtNLM"/>
    </source>
</evidence>
<dbReference type="PIRSF" id="PIRSF016104">
    <property type="entry name" value="GPI2"/>
    <property type="match status" value="1"/>
</dbReference>
<comment type="similarity">
    <text evidence="3">Belongs to the PIGC family.</text>
</comment>
<name>A0AAX4H6E3_9ASCO</name>
<feature type="transmembrane region" description="Helical" evidence="8">
    <location>
        <begin position="131"/>
        <end position="148"/>
    </location>
</feature>
<sequence>MSTVRWKKLLYLRQPYPDNYTDTSFLDQLRRNTTVAKYSYLKLVHDFTLVAFYGLLLLLVNVNFSAIYMKLWSAHVPTCLSSFITTLLVCLDSPYNTRKRPFMLYMLICMLLLVFSPVLRSLTQSTSLDSIWALLLILTCLTAAFHDYTLDLDATYRNIMSTNMSFANLIVLASRLPSSMSVFSFLVFSIEVTVFIPLIDFHLRKRLHSAHFVALVMVFCTVAWVIYRVHGLLFLGLYAAGIFLILVCLPMYFIFLQRYKNELQGPWDTAKPVLKSIS</sequence>
<dbReference type="GO" id="GO:0000506">
    <property type="term" value="C:glycosylphosphatidylinositol-N-acetylglucosaminyltransferase (GPI-GnT) complex"/>
    <property type="evidence" value="ECO:0007669"/>
    <property type="project" value="TreeGrafter"/>
</dbReference>
<feature type="transmembrane region" description="Helical" evidence="8">
    <location>
        <begin position="233"/>
        <end position="255"/>
    </location>
</feature>
<evidence type="ECO:0000256" key="1">
    <source>
        <dbReference type="ARBA" id="ARBA00004141"/>
    </source>
</evidence>
<keyword evidence="5 8" id="KW-0812">Transmembrane</keyword>
<dbReference type="GO" id="GO:0006506">
    <property type="term" value="P:GPI anchor biosynthetic process"/>
    <property type="evidence" value="ECO:0007669"/>
    <property type="project" value="UniProtKB-KW"/>
</dbReference>
<dbReference type="Pfam" id="PF06432">
    <property type="entry name" value="GPI2"/>
    <property type="match status" value="1"/>
</dbReference>
<dbReference type="InterPro" id="IPR009450">
    <property type="entry name" value="Plno_GlcNAc_GPI2"/>
</dbReference>
<reference evidence="9 10" key="1">
    <citation type="submission" date="2023-10" db="EMBL/GenBank/DDBJ databases">
        <title>Draft Genome Sequence of Candida saopaulonensis from a very Premature Infant with Sepsis.</title>
        <authorList>
            <person name="Ning Y."/>
            <person name="Dai R."/>
            <person name="Xiao M."/>
            <person name="Xu Y."/>
            <person name="Yan Q."/>
            <person name="Zhang L."/>
        </authorList>
    </citation>
    <scope>NUCLEOTIDE SEQUENCE [LARGE SCALE GENOMIC DNA]</scope>
    <source>
        <strain evidence="9 10">19XY460</strain>
    </source>
</reference>
<gene>
    <name evidence="9" type="ORF">PUMCH_001276</name>
</gene>
<proteinExistence type="inferred from homology"/>
<evidence type="ECO:0000256" key="7">
    <source>
        <dbReference type="ARBA" id="ARBA00023136"/>
    </source>
</evidence>
<keyword evidence="6 8" id="KW-1133">Transmembrane helix</keyword>
<comment type="pathway">
    <text evidence="2">Glycolipid biosynthesis; glycosylphosphatidylinositol-anchor biosynthesis.</text>
</comment>
<evidence type="ECO:0000256" key="4">
    <source>
        <dbReference type="ARBA" id="ARBA00022502"/>
    </source>
</evidence>
<keyword evidence="4" id="KW-0337">GPI-anchor biosynthesis</keyword>
<keyword evidence="7 8" id="KW-0472">Membrane</keyword>
<feature type="transmembrane region" description="Helical" evidence="8">
    <location>
        <begin position="102"/>
        <end position="119"/>
    </location>
</feature>
<dbReference type="EMBL" id="CP138895">
    <property type="protein sequence ID" value="WPK24022.1"/>
    <property type="molecule type" value="Genomic_DNA"/>
</dbReference>
<accession>A0AAX4H6E3</accession>
<dbReference type="KEGG" id="asau:88172342"/>
<comment type="subcellular location">
    <subcellularLocation>
        <location evidence="1">Membrane</location>
        <topology evidence="1">Multi-pass membrane protein</topology>
    </subcellularLocation>
</comment>
<feature type="transmembrane region" description="Helical" evidence="8">
    <location>
        <begin position="40"/>
        <end position="60"/>
    </location>
</feature>
<feature type="transmembrane region" description="Helical" evidence="8">
    <location>
        <begin position="210"/>
        <end position="227"/>
    </location>
</feature>
<dbReference type="PANTHER" id="PTHR12982">
    <property type="entry name" value="PHOSPHATIDYLINOSITOL GLYCAN, CLASS C"/>
    <property type="match status" value="1"/>
</dbReference>
<evidence type="ECO:0000256" key="3">
    <source>
        <dbReference type="ARBA" id="ARBA00008321"/>
    </source>
</evidence>
<dbReference type="Proteomes" id="UP001338582">
    <property type="component" value="Chromosome 2"/>
</dbReference>